<dbReference type="Gene3D" id="2.30.42.10">
    <property type="match status" value="1"/>
</dbReference>
<name>A0AAD7SYF9_9TELE</name>
<dbReference type="GO" id="GO:0032233">
    <property type="term" value="P:positive regulation of actin filament bundle assembly"/>
    <property type="evidence" value="ECO:0007669"/>
    <property type="project" value="TreeGrafter"/>
</dbReference>
<keyword evidence="3" id="KW-0597">Phosphoprotein</keyword>
<feature type="domain" description="PDZ" evidence="6">
    <location>
        <begin position="14"/>
        <end position="88"/>
    </location>
</feature>
<evidence type="ECO:0000256" key="3">
    <source>
        <dbReference type="ARBA" id="ARBA00022553"/>
    </source>
</evidence>
<dbReference type="GO" id="GO:0015629">
    <property type="term" value="C:actin cytoskeleton"/>
    <property type="evidence" value="ECO:0007669"/>
    <property type="project" value="TreeGrafter"/>
</dbReference>
<evidence type="ECO:0000256" key="2">
    <source>
        <dbReference type="ARBA" id="ARBA00022490"/>
    </source>
</evidence>
<feature type="region of interest" description="Disordered" evidence="5">
    <location>
        <begin position="642"/>
        <end position="662"/>
    </location>
</feature>
<dbReference type="SMART" id="SM00228">
    <property type="entry name" value="PDZ"/>
    <property type="match status" value="1"/>
</dbReference>
<comment type="subcellular location">
    <subcellularLocation>
        <location evidence="1">Cytoplasm</location>
    </subcellularLocation>
</comment>
<dbReference type="PROSITE" id="PS50106">
    <property type="entry name" value="PDZ"/>
    <property type="match status" value="1"/>
</dbReference>
<dbReference type="AlphaFoldDB" id="A0AAD7SYF9"/>
<feature type="compositionally biased region" description="Basic residues" evidence="5">
    <location>
        <begin position="321"/>
        <end position="331"/>
    </location>
</feature>
<accession>A0AAD7SYF9</accession>
<dbReference type="EMBL" id="JAINUG010000024">
    <property type="protein sequence ID" value="KAJ8411122.1"/>
    <property type="molecule type" value="Genomic_DNA"/>
</dbReference>
<keyword evidence="2" id="KW-0963">Cytoplasm</keyword>
<evidence type="ECO:0000256" key="1">
    <source>
        <dbReference type="ARBA" id="ARBA00004496"/>
    </source>
</evidence>
<evidence type="ECO:0000313" key="8">
    <source>
        <dbReference type="Proteomes" id="UP001221898"/>
    </source>
</evidence>
<dbReference type="InterPro" id="IPR036034">
    <property type="entry name" value="PDZ_sf"/>
</dbReference>
<sequence length="818" mass="88286">MGTGDYLCITVRGGAPWGFSLLQGNELHHPLLVSQVASGGRGALAGLCEGDEVVSLNGEPCADLTLPESIDLMEASTDSLQLLVKRCGVPQPLCPDSERAYFGEAESVEEGLESTTLEIWPSGGSPAQGELYILESQNEACYGETESDTDLTRGARTTLETPCRGHTLGSFAPRTVVELQVSLSDHSLEETSTSGGGGAAVVTVAPRRDNSQDQDFGGSKAELAKSLYIAGAGREPHNQWGDLVTSSFSSLGQVEVTLQCPQTGWQKEEEEEGGASGSVDSQEEGGPTEAPPACVSFGISAEGAEPAEESDSETERDLGRPNKHRARHARLRRSDSQSEKQVKEAKSKCKRIALLLTAAPNSNNKGVLMFKRHRQRAKKYTLISYGTGENKPEDEEEEYEEGEEDQAVEFTLLATSKSELDEDFFVNAQGRGDIVTYDWDTGLLEIEKKLDSQEEMERLPETKGKGVLMFAQRRQRIDEITAEHEEMRRKGLPVEGLPETENVPVTKSHQVEEGFCMQSTVKHAGQAYMDSRGAANSMVSRQMNSYTHAPKTPPIAMGEVSSAGGSEKPALRGRGAELFARRQARMEKYVVDSETVQANKVKSSSPTPSLPVSWKYSPNVRAPPPLSYNPILSPFYPPAAMKQPPQVNPTAKAKSKAKATPAPKHLNVLDVMKHQPYQLDPSLFTYGSTIEAKSPSPKPAPTPDSGLAYSPSPVPAPTPTYAPTLAHGISKVKPTEPVSVPYPFARQQPLSPAVHDGPFRQALANPHPQPPSTYAIPTFPLPPKAESVTGVPSAPRPKFSAKKPAMASKAWKPVVMGQ</sequence>
<dbReference type="InterPro" id="IPR001478">
    <property type="entry name" value="PDZ"/>
</dbReference>
<feature type="region of interest" description="Disordered" evidence="5">
    <location>
        <begin position="263"/>
        <end position="343"/>
    </location>
</feature>
<evidence type="ECO:0000256" key="4">
    <source>
        <dbReference type="ARBA" id="ARBA00038161"/>
    </source>
</evidence>
<dbReference type="PANTHER" id="PTHR24217">
    <property type="entry name" value="PUTATIVE-RELATED"/>
    <property type="match status" value="1"/>
</dbReference>
<evidence type="ECO:0000259" key="6">
    <source>
        <dbReference type="PROSITE" id="PS50106"/>
    </source>
</evidence>
<dbReference type="InterPro" id="IPR051976">
    <property type="entry name" value="Synaptopodin_domain"/>
</dbReference>
<proteinExistence type="inferred from homology"/>
<evidence type="ECO:0000313" key="7">
    <source>
        <dbReference type="EMBL" id="KAJ8411122.1"/>
    </source>
</evidence>
<comment type="similarity">
    <text evidence="4">Belongs to the synaptopodin family.</text>
</comment>
<reference evidence="7" key="1">
    <citation type="journal article" date="2023" name="Science">
        <title>Genome structures resolve the early diversification of teleost fishes.</title>
        <authorList>
            <person name="Parey E."/>
            <person name="Louis A."/>
            <person name="Montfort J."/>
            <person name="Bouchez O."/>
            <person name="Roques C."/>
            <person name="Iampietro C."/>
            <person name="Lluch J."/>
            <person name="Castinel A."/>
            <person name="Donnadieu C."/>
            <person name="Desvignes T."/>
            <person name="Floi Bucao C."/>
            <person name="Jouanno E."/>
            <person name="Wen M."/>
            <person name="Mejri S."/>
            <person name="Dirks R."/>
            <person name="Jansen H."/>
            <person name="Henkel C."/>
            <person name="Chen W.J."/>
            <person name="Zahm M."/>
            <person name="Cabau C."/>
            <person name="Klopp C."/>
            <person name="Thompson A.W."/>
            <person name="Robinson-Rechavi M."/>
            <person name="Braasch I."/>
            <person name="Lecointre G."/>
            <person name="Bobe J."/>
            <person name="Postlethwait J.H."/>
            <person name="Berthelot C."/>
            <person name="Roest Crollius H."/>
            <person name="Guiguen Y."/>
        </authorList>
    </citation>
    <scope>NUCLEOTIDE SEQUENCE</scope>
    <source>
        <strain evidence="7">NC1722</strain>
    </source>
</reference>
<organism evidence="7 8">
    <name type="scientific">Aldrovandia affinis</name>
    <dbReference type="NCBI Taxonomy" id="143900"/>
    <lineage>
        <taxon>Eukaryota</taxon>
        <taxon>Metazoa</taxon>
        <taxon>Chordata</taxon>
        <taxon>Craniata</taxon>
        <taxon>Vertebrata</taxon>
        <taxon>Euteleostomi</taxon>
        <taxon>Actinopterygii</taxon>
        <taxon>Neopterygii</taxon>
        <taxon>Teleostei</taxon>
        <taxon>Notacanthiformes</taxon>
        <taxon>Halosauridae</taxon>
        <taxon>Aldrovandia</taxon>
    </lineage>
</organism>
<dbReference type="Proteomes" id="UP001221898">
    <property type="component" value="Unassembled WGS sequence"/>
</dbReference>
<feature type="region of interest" description="Disordered" evidence="5">
    <location>
        <begin position="688"/>
        <end position="714"/>
    </location>
</feature>
<gene>
    <name evidence="7" type="ORF">AAFF_G00181570</name>
</gene>
<protein>
    <recommendedName>
        <fullName evidence="6">PDZ domain-containing protein</fullName>
    </recommendedName>
</protein>
<dbReference type="PANTHER" id="PTHR24217:SF9">
    <property type="entry name" value="SYNAPTOPODIN-2"/>
    <property type="match status" value="1"/>
</dbReference>
<feature type="region of interest" description="Disordered" evidence="5">
    <location>
        <begin position="765"/>
        <end position="818"/>
    </location>
</feature>
<comment type="caution">
    <text evidence="7">The sequence shown here is derived from an EMBL/GenBank/DDBJ whole genome shotgun (WGS) entry which is preliminary data.</text>
</comment>
<keyword evidence="8" id="KW-1185">Reference proteome</keyword>
<dbReference type="SUPFAM" id="SSF50156">
    <property type="entry name" value="PDZ domain-like"/>
    <property type="match status" value="1"/>
</dbReference>
<dbReference type="Pfam" id="PF00595">
    <property type="entry name" value="PDZ"/>
    <property type="match status" value="1"/>
</dbReference>
<dbReference type="GO" id="GO:0005634">
    <property type="term" value="C:nucleus"/>
    <property type="evidence" value="ECO:0007669"/>
    <property type="project" value="TreeGrafter"/>
</dbReference>
<evidence type="ECO:0000256" key="5">
    <source>
        <dbReference type="SAM" id="MobiDB-lite"/>
    </source>
</evidence>
<feature type="compositionally biased region" description="Basic and acidic residues" evidence="5">
    <location>
        <begin position="332"/>
        <end position="343"/>
    </location>
</feature>
<dbReference type="GO" id="GO:0003779">
    <property type="term" value="F:actin binding"/>
    <property type="evidence" value="ECO:0007669"/>
    <property type="project" value="TreeGrafter"/>
</dbReference>
<dbReference type="GO" id="GO:0030018">
    <property type="term" value="C:Z disc"/>
    <property type="evidence" value="ECO:0007669"/>
    <property type="project" value="TreeGrafter"/>
</dbReference>